<reference evidence="9" key="2">
    <citation type="journal article" date="2021" name="Genome Biol. Evol.">
        <title>Developing a high-quality reference genome for a parasitic bivalve with doubly uniparental inheritance (Bivalvia: Unionida).</title>
        <authorList>
            <person name="Smith C.H."/>
        </authorList>
    </citation>
    <scope>NUCLEOTIDE SEQUENCE</scope>
    <source>
        <strain evidence="9">CHS0354</strain>
        <tissue evidence="9">Mantle</tissue>
    </source>
</reference>
<dbReference type="PROSITE" id="PS50089">
    <property type="entry name" value="ZF_RING_2"/>
    <property type="match status" value="1"/>
</dbReference>
<evidence type="ECO:0000256" key="2">
    <source>
        <dbReference type="ARBA" id="ARBA00022703"/>
    </source>
</evidence>
<keyword evidence="10" id="KW-1185">Reference proteome</keyword>
<evidence type="ECO:0000259" key="8">
    <source>
        <dbReference type="PROSITE" id="PS50089"/>
    </source>
</evidence>
<dbReference type="CDD" id="cd16713">
    <property type="entry name" value="RING-HC_BIRC2_3_7"/>
    <property type="match status" value="1"/>
</dbReference>
<reference evidence="9" key="1">
    <citation type="journal article" date="2021" name="Genome Biol. Evol.">
        <title>A High-Quality Reference Genome for a Parasitic Bivalve with Doubly Uniparental Inheritance (Bivalvia: Unionida).</title>
        <authorList>
            <person name="Smith C.H."/>
        </authorList>
    </citation>
    <scope>NUCLEOTIDE SEQUENCE</scope>
    <source>
        <strain evidence="9">CHS0354</strain>
    </source>
</reference>
<feature type="compositionally biased region" description="Polar residues" evidence="7">
    <location>
        <begin position="422"/>
        <end position="433"/>
    </location>
</feature>
<evidence type="ECO:0000256" key="5">
    <source>
        <dbReference type="ARBA" id="ARBA00022833"/>
    </source>
</evidence>
<proteinExistence type="inferred from homology"/>
<dbReference type="SUPFAM" id="SSF57924">
    <property type="entry name" value="Inhibitor of apoptosis (IAP) repeat"/>
    <property type="match status" value="2"/>
</dbReference>
<dbReference type="Gene3D" id="3.30.40.10">
    <property type="entry name" value="Zinc/RING finger domain, C3HC4 (zinc finger)"/>
    <property type="match status" value="1"/>
</dbReference>
<sequence>MNKPENMDIVTSPSLTSLHSYIGEILKSSNMDNTRERMKNEWARYITFVSFPRSSRVQPIRLAQSGFYYSGTGDETICFSCGLKYKNWKEGDSPFDVHKKLSPSCDFVNGSGDGNVPIRSRRTDFVLNANSLTCFQDKDKAVTLCKNSTENVKSNNKHENEVQPKQLSAMDRTGIEEQPMNYVNACNTELRGSYGCTGKEKNKSSLSERPKGQPVMFQDNIKIAECLEKPKHPHYSVMTSRLESFRGWPSYLQQKPADLAAAGFYYVGVGDCVRCFFCGGGLRSWEEGDNPWEEHAQWYPDCVFLKQCKGDLFVLRQLNGINLRSDESLQIKPHDNVTLVEKCEDIPCLMTLGSEAREMDPGDPIDCPAAKSILAMGYNVEMVRYAVRILASKKGHDTFSAIDLMEIIFELEENPSEDSDSSRLTAQVPTEATVQHKVSKPKELSVDKNEQSGNDSLLNHNDHVEEKKNGQSTRNSLSAEELKSMLEQNQELKDQATCKICLDRDACIVFLPCCHMMSCPQCAPALRKCPVCRQLIKGTVRAYIS</sequence>
<feature type="compositionally biased region" description="Basic and acidic residues" evidence="7">
    <location>
        <begin position="460"/>
        <end position="469"/>
    </location>
</feature>
<protein>
    <recommendedName>
        <fullName evidence="8">RING-type domain-containing protein</fullName>
    </recommendedName>
</protein>
<gene>
    <name evidence="9" type="ORF">CHS0354_027940</name>
</gene>
<keyword evidence="3" id="KW-0479">Metal-binding</keyword>
<dbReference type="Pfam" id="PF13920">
    <property type="entry name" value="zf-C3HC4_3"/>
    <property type="match status" value="1"/>
</dbReference>
<dbReference type="Proteomes" id="UP001195483">
    <property type="component" value="Unassembled WGS sequence"/>
</dbReference>
<name>A0AAE0W744_9BIVA</name>
<feature type="domain" description="RING-type" evidence="8">
    <location>
        <begin position="498"/>
        <end position="533"/>
    </location>
</feature>
<dbReference type="PANTHER" id="PTHR10044:SF139">
    <property type="entry name" value="DEATH-ASSOCIATED INHIBITOR OF APOPTOSIS 2"/>
    <property type="match status" value="1"/>
</dbReference>
<comment type="similarity">
    <text evidence="1">Belongs to the IAP family.</text>
</comment>
<dbReference type="EMBL" id="JAEAOA010001690">
    <property type="protein sequence ID" value="KAK3603524.1"/>
    <property type="molecule type" value="Genomic_DNA"/>
</dbReference>
<dbReference type="SMART" id="SM00238">
    <property type="entry name" value="BIR"/>
    <property type="match status" value="2"/>
</dbReference>
<evidence type="ECO:0000256" key="1">
    <source>
        <dbReference type="ARBA" id="ARBA00006672"/>
    </source>
</evidence>
<dbReference type="PROSITE" id="PS01282">
    <property type="entry name" value="BIR_REPEAT_1"/>
    <property type="match status" value="1"/>
</dbReference>
<evidence type="ECO:0000256" key="4">
    <source>
        <dbReference type="ARBA" id="ARBA00022771"/>
    </source>
</evidence>
<dbReference type="GO" id="GO:0008270">
    <property type="term" value="F:zinc ion binding"/>
    <property type="evidence" value="ECO:0007669"/>
    <property type="project" value="UniProtKB-KW"/>
</dbReference>
<keyword evidence="5" id="KW-0862">Zinc</keyword>
<organism evidence="9 10">
    <name type="scientific">Potamilus streckersoni</name>
    <dbReference type="NCBI Taxonomy" id="2493646"/>
    <lineage>
        <taxon>Eukaryota</taxon>
        <taxon>Metazoa</taxon>
        <taxon>Spiralia</taxon>
        <taxon>Lophotrochozoa</taxon>
        <taxon>Mollusca</taxon>
        <taxon>Bivalvia</taxon>
        <taxon>Autobranchia</taxon>
        <taxon>Heteroconchia</taxon>
        <taxon>Palaeoheterodonta</taxon>
        <taxon>Unionida</taxon>
        <taxon>Unionoidea</taxon>
        <taxon>Unionidae</taxon>
        <taxon>Ambleminae</taxon>
        <taxon>Lampsilini</taxon>
        <taxon>Potamilus</taxon>
    </lineage>
</organism>
<dbReference type="InterPro" id="IPR050784">
    <property type="entry name" value="IAP"/>
</dbReference>
<dbReference type="PROSITE" id="PS50143">
    <property type="entry name" value="BIR_REPEAT_2"/>
    <property type="match status" value="2"/>
</dbReference>
<evidence type="ECO:0000256" key="3">
    <source>
        <dbReference type="ARBA" id="ARBA00022723"/>
    </source>
</evidence>
<evidence type="ECO:0000313" key="10">
    <source>
        <dbReference type="Proteomes" id="UP001195483"/>
    </source>
</evidence>
<feature type="compositionally biased region" description="Basic and acidic residues" evidence="7">
    <location>
        <begin position="440"/>
        <end position="450"/>
    </location>
</feature>
<evidence type="ECO:0000313" key="9">
    <source>
        <dbReference type="EMBL" id="KAK3603524.1"/>
    </source>
</evidence>
<dbReference type="AlphaFoldDB" id="A0AAE0W744"/>
<dbReference type="CDD" id="cd00022">
    <property type="entry name" value="BIR"/>
    <property type="match status" value="2"/>
</dbReference>
<accession>A0AAE0W744</accession>
<dbReference type="Pfam" id="PF00653">
    <property type="entry name" value="BIR"/>
    <property type="match status" value="2"/>
</dbReference>
<comment type="caution">
    <text evidence="9">The sequence shown here is derived from an EMBL/GenBank/DDBJ whole genome shotgun (WGS) entry which is preliminary data.</text>
</comment>
<reference evidence="9" key="3">
    <citation type="submission" date="2023-05" db="EMBL/GenBank/DDBJ databases">
        <authorList>
            <person name="Smith C.H."/>
        </authorList>
    </citation>
    <scope>NUCLEOTIDE SEQUENCE</scope>
    <source>
        <strain evidence="9">CHS0354</strain>
        <tissue evidence="9">Mantle</tissue>
    </source>
</reference>
<evidence type="ECO:0000256" key="6">
    <source>
        <dbReference type="PROSITE-ProRule" id="PRU00175"/>
    </source>
</evidence>
<dbReference type="InterPro" id="IPR001370">
    <property type="entry name" value="BIR_rpt"/>
</dbReference>
<dbReference type="InterPro" id="IPR013083">
    <property type="entry name" value="Znf_RING/FYVE/PHD"/>
</dbReference>
<keyword evidence="4 6" id="KW-0863">Zinc-finger</keyword>
<dbReference type="GO" id="GO:0006915">
    <property type="term" value="P:apoptotic process"/>
    <property type="evidence" value="ECO:0007669"/>
    <property type="project" value="UniProtKB-KW"/>
</dbReference>
<dbReference type="Gene3D" id="1.10.1170.10">
    <property type="entry name" value="Inhibitor Of Apoptosis Protein (2mihbC-IAP-1), Chain A"/>
    <property type="match status" value="2"/>
</dbReference>
<evidence type="ECO:0000256" key="7">
    <source>
        <dbReference type="SAM" id="MobiDB-lite"/>
    </source>
</evidence>
<keyword evidence="2" id="KW-0053">Apoptosis</keyword>
<feature type="region of interest" description="Disordered" evidence="7">
    <location>
        <begin position="415"/>
        <end position="476"/>
    </location>
</feature>
<dbReference type="InterPro" id="IPR001841">
    <property type="entry name" value="Znf_RING"/>
</dbReference>
<dbReference type="FunFam" id="1.10.1170.10:FF:000002">
    <property type="entry name" value="Baculoviral IAP repeat containing 7"/>
    <property type="match status" value="1"/>
</dbReference>
<dbReference type="PANTHER" id="PTHR10044">
    <property type="entry name" value="INHIBITOR OF APOPTOSIS"/>
    <property type="match status" value="1"/>
</dbReference>
<dbReference type="FunFam" id="1.10.1170.10:FF:000003">
    <property type="entry name" value="E3 ubiquitin-protein ligase XIAP"/>
    <property type="match status" value="1"/>
</dbReference>